<evidence type="ECO:0000256" key="7">
    <source>
        <dbReference type="ARBA" id="ARBA00023187"/>
    </source>
</evidence>
<dbReference type="Gene3D" id="2.30.30.100">
    <property type="match status" value="1"/>
</dbReference>
<evidence type="ECO:0000256" key="6">
    <source>
        <dbReference type="ARBA" id="ARBA00022884"/>
    </source>
</evidence>
<comment type="caution">
    <text evidence="13">The sequence shown here is derived from an EMBL/GenBank/DDBJ whole genome shotgun (WGS) entry which is preliminary data.</text>
</comment>
<evidence type="ECO:0000256" key="8">
    <source>
        <dbReference type="ARBA" id="ARBA00023242"/>
    </source>
</evidence>
<dbReference type="Proteomes" id="UP000187283">
    <property type="component" value="Unassembled WGS sequence"/>
</dbReference>
<dbReference type="Pfam" id="PF01423">
    <property type="entry name" value="LSM"/>
    <property type="match status" value="1"/>
</dbReference>
<dbReference type="GO" id="GO:0005737">
    <property type="term" value="C:cytoplasm"/>
    <property type="evidence" value="ECO:0007669"/>
    <property type="project" value="UniProtKB-SubCell"/>
</dbReference>
<evidence type="ECO:0000256" key="10">
    <source>
        <dbReference type="ARBA" id="ARBA00041355"/>
    </source>
</evidence>
<sequence length="251" mass="26570">MAVSKNLKMMNILNHRLRLTLSDGRVFTGQMLAFDKYMNLVLAECEEFRQIRSKSKAGASDSSSNKQQVRELKRILGLVILRGDSIVSMSVDGPPPVSVESVVDKARMAMSSGPGLARPANRMIQPLSSAPGLSNPPMLNGMSQPPMGLGGPVRGIGGMMQGRPPIPHPMQQQPHAGMMPGQFQGMSGAPAGLGANPFNRPPPPGFRPPMPVMRPQPGGFGAPGGMPHPHPPPGPGFPPHMGSRPPTNPPQ</sequence>
<feature type="compositionally biased region" description="Pro residues" evidence="11">
    <location>
        <begin position="226"/>
        <end position="238"/>
    </location>
</feature>
<keyword evidence="5" id="KW-0507">mRNA processing</keyword>
<evidence type="ECO:0000256" key="3">
    <source>
        <dbReference type="ARBA" id="ARBA00009123"/>
    </source>
</evidence>
<protein>
    <recommendedName>
        <fullName evidence="10">Sm protein B</fullName>
    </recommendedName>
</protein>
<evidence type="ECO:0000313" key="14">
    <source>
        <dbReference type="EMBL" id="OMJ24112.1"/>
    </source>
</evidence>
<keyword evidence="9 13" id="KW-0687">Ribonucleoprotein</keyword>
<dbReference type="OrthoDB" id="2020720at2759"/>
<evidence type="ECO:0000256" key="1">
    <source>
        <dbReference type="ARBA" id="ARBA00004123"/>
    </source>
</evidence>
<keyword evidence="4" id="KW-0963">Cytoplasm</keyword>
<keyword evidence="8" id="KW-0539">Nucleus</keyword>
<dbReference type="PANTHER" id="PTHR10701">
    <property type="entry name" value="SMALL NUCLEAR RIBONUCLEOPROTEIN-ASSOCIATED PROTEIN B AND N"/>
    <property type="match status" value="1"/>
</dbReference>
<dbReference type="GO" id="GO:0003723">
    <property type="term" value="F:RNA binding"/>
    <property type="evidence" value="ECO:0007669"/>
    <property type="project" value="UniProtKB-KW"/>
</dbReference>
<dbReference type="PROSITE" id="PS52002">
    <property type="entry name" value="SM"/>
    <property type="match status" value="1"/>
</dbReference>
<accession>A0A1R1X161</accession>
<evidence type="ECO:0000313" key="13">
    <source>
        <dbReference type="EMBL" id="OMJ08359.1"/>
    </source>
</evidence>
<keyword evidence="7" id="KW-0508">mRNA splicing</keyword>
<dbReference type="InterPro" id="IPR010920">
    <property type="entry name" value="LSM_dom_sf"/>
</dbReference>
<dbReference type="GO" id="GO:0071004">
    <property type="term" value="C:U2-type prespliceosome"/>
    <property type="evidence" value="ECO:0007669"/>
    <property type="project" value="TreeGrafter"/>
</dbReference>
<dbReference type="GO" id="GO:0000398">
    <property type="term" value="P:mRNA splicing, via spliceosome"/>
    <property type="evidence" value="ECO:0007669"/>
    <property type="project" value="TreeGrafter"/>
</dbReference>
<dbReference type="InterPro" id="IPR047575">
    <property type="entry name" value="Sm"/>
</dbReference>
<dbReference type="SMART" id="SM00651">
    <property type="entry name" value="Sm"/>
    <property type="match status" value="1"/>
</dbReference>
<evidence type="ECO:0000313" key="15">
    <source>
        <dbReference type="Proteomes" id="UP000187283"/>
    </source>
</evidence>
<evidence type="ECO:0000256" key="4">
    <source>
        <dbReference type="ARBA" id="ARBA00022490"/>
    </source>
</evidence>
<feature type="domain" description="Sm" evidence="12">
    <location>
        <begin position="4"/>
        <end position="95"/>
    </location>
</feature>
<dbReference type="InterPro" id="IPR001163">
    <property type="entry name" value="Sm_dom_euk/arc"/>
</dbReference>
<evidence type="ECO:0000256" key="9">
    <source>
        <dbReference type="ARBA" id="ARBA00023274"/>
    </source>
</evidence>
<evidence type="ECO:0000259" key="12">
    <source>
        <dbReference type="PROSITE" id="PS52002"/>
    </source>
</evidence>
<keyword evidence="6" id="KW-0694">RNA-binding</keyword>
<evidence type="ECO:0000256" key="2">
    <source>
        <dbReference type="ARBA" id="ARBA00004496"/>
    </source>
</evidence>
<proteinExistence type="inferred from homology"/>
<dbReference type="CDD" id="cd01717">
    <property type="entry name" value="Sm_B"/>
    <property type="match status" value="1"/>
</dbReference>
<organism evidence="13 15">
    <name type="scientific">Smittium culicis</name>
    <dbReference type="NCBI Taxonomy" id="133412"/>
    <lineage>
        <taxon>Eukaryota</taxon>
        <taxon>Fungi</taxon>
        <taxon>Fungi incertae sedis</taxon>
        <taxon>Zoopagomycota</taxon>
        <taxon>Kickxellomycotina</taxon>
        <taxon>Harpellomycetes</taxon>
        <taxon>Harpellales</taxon>
        <taxon>Legeriomycetaceae</taxon>
        <taxon>Smittium</taxon>
    </lineage>
</organism>
<keyword evidence="15" id="KW-1185">Reference proteome</keyword>
<comment type="subcellular location">
    <subcellularLocation>
        <location evidence="2">Cytoplasm</location>
    </subcellularLocation>
    <subcellularLocation>
        <location evidence="1">Nucleus</location>
    </subcellularLocation>
</comment>
<dbReference type="AlphaFoldDB" id="A0A1R1X161"/>
<dbReference type="GO" id="GO:0071013">
    <property type="term" value="C:catalytic step 2 spliceosome"/>
    <property type="evidence" value="ECO:0007669"/>
    <property type="project" value="TreeGrafter"/>
</dbReference>
<dbReference type="EMBL" id="LSSN01005819">
    <property type="protein sequence ID" value="OMJ08359.1"/>
    <property type="molecule type" value="Genomic_DNA"/>
</dbReference>
<evidence type="ECO:0000256" key="5">
    <source>
        <dbReference type="ARBA" id="ARBA00022664"/>
    </source>
</evidence>
<feature type="compositionally biased region" description="Pro residues" evidence="11">
    <location>
        <begin position="199"/>
        <end position="214"/>
    </location>
</feature>
<evidence type="ECO:0000256" key="11">
    <source>
        <dbReference type="SAM" id="MobiDB-lite"/>
    </source>
</evidence>
<dbReference type="GO" id="GO:0005685">
    <property type="term" value="C:U1 snRNP"/>
    <property type="evidence" value="ECO:0007669"/>
    <property type="project" value="TreeGrafter"/>
</dbReference>
<dbReference type="PANTHER" id="PTHR10701:SF0">
    <property type="entry name" value="SMALL NUCLEAR RIBONUCLEOPROTEIN-ASSOCIATED PROTEIN B"/>
    <property type="match status" value="1"/>
</dbReference>
<dbReference type="STRING" id="133412.A0A1R1X161"/>
<dbReference type="SUPFAM" id="SSF50182">
    <property type="entry name" value="Sm-like ribonucleoproteins"/>
    <property type="match status" value="1"/>
</dbReference>
<dbReference type="GO" id="GO:0070990">
    <property type="term" value="F:snRNP binding"/>
    <property type="evidence" value="ECO:0007669"/>
    <property type="project" value="TreeGrafter"/>
</dbReference>
<feature type="region of interest" description="Disordered" evidence="11">
    <location>
        <begin position="193"/>
        <end position="251"/>
    </location>
</feature>
<dbReference type="GO" id="GO:0005682">
    <property type="term" value="C:U5 snRNP"/>
    <property type="evidence" value="ECO:0007669"/>
    <property type="project" value="TreeGrafter"/>
</dbReference>
<reference evidence="13 15" key="1">
    <citation type="submission" date="2017-01" db="EMBL/GenBank/DDBJ databases">
        <authorList>
            <person name="Mah S.A."/>
            <person name="Swanson W.J."/>
            <person name="Moy G.W."/>
            <person name="Vacquier V.D."/>
        </authorList>
    </citation>
    <scope>NUCLEOTIDE SEQUENCE [LARGE SCALE GENOMIC DNA]</scope>
    <source>
        <strain evidence="13 15">GSMNP</strain>
    </source>
</reference>
<dbReference type="GO" id="GO:0046540">
    <property type="term" value="C:U4/U6 x U5 tri-snRNP complex"/>
    <property type="evidence" value="ECO:0007669"/>
    <property type="project" value="TreeGrafter"/>
</dbReference>
<dbReference type="EMBL" id="LSSN01000408">
    <property type="protein sequence ID" value="OMJ24112.1"/>
    <property type="molecule type" value="Genomic_DNA"/>
</dbReference>
<dbReference type="InterPro" id="IPR050914">
    <property type="entry name" value="snRNP_SmB/NAA38-like"/>
</dbReference>
<comment type="similarity">
    <text evidence="3">Belongs to the snRNP SmB/SmN family.</text>
</comment>
<gene>
    <name evidence="13" type="ORF">AYI70_g11594</name>
    <name evidence="14" type="ORF">AYI70_g1804</name>
</gene>
<dbReference type="GO" id="GO:0005687">
    <property type="term" value="C:U4 snRNP"/>
    <property type="evidence" value="ECO:0007669"/>
    <property type="project" value="TreeGrafter"/>
</dbReference>
<dbReference type="GO" id="GO:0005686">
    <property type="term" value="C:U2 snRNP"/>
    <property type="evidence" value="ECO:0007669"/>
    <property type="project" value="TreeGrafter"/>
</dbReference>
<name>A0A1R1X161_9FUNG</name>